<accession>A0A9W9CJK1</accession>
<dbReference type="GO" id="GO:0032040">
    <property type="term" value="C:small-subunit processome"/>
    <property type="evidence" value="ECO:0007669"/>
    <property type="project" value="InterPro"/>
</dbReference>
<comment type="similarity">
    <text evidence="3">Belongs to the UTP11 family.</text>
</comment>
<feature type="compositionally biased region" description="Polar residues" evidence="6">
    <location>
        <begin position="7"/>
        <end position="26"/>
    </location>
</feature>
<organism evidence="7 8">
    <name type="scientific">Neocucurbitaria cava</name>
    <dbReference type="NCBI Taxonomy" id="798079"/>
    <lineage>
        <taxon>Eukaryota</taxon>
        <taxon>Fungi</taxon>
        <taxon>Dikarya</taxon>
        <taxon>Ascomycota</taxon>
        <taxon>Pezizomycotina</taxon>
        <taxon>Dothideomycetes</taxon>
        <taxon>Pleosporomycetidae</taxon>
        <taxon>Pleosporales</taxon>
        <taxon>Pleosporineae</taxon>
        <taxon>Cucurbitariaceae</taxon>
        <taxon>Neocucurbitaria</taxon>
    </lineage>
</organism>
<evidence type="ECO:0000256" key="2">
    <source>
        <dbReference type="ARBA" id="ARBA00004604"/>
    </source>
</evidence>
<feature type="compositionally biased region" description="Acidic residues" evidence="6">
    <location>
        <begin position="168"/>
        <end position="178"/>
    </location>
</feature>
<evidence type="ECO:0008006" key="9">
    <source>
        <dbReference type="Google" id="ProtNLM"/>
    </source>
</evidence>
<dbReference type="EMBL" id="JAPEUY010000014">
    <property type="protein sequence ID" value="KAJ4366133.1"/>
    <property type="molecule type" value="Genomic_DNA"/>
</dbReference>
<dbReference type="Proteomes" id="UP001140560">
    <property type="component" value="Unassembled WGS sequence"/>
</dbReference>
<dbReference type="AlphaFoldDB" id="A0A9W9CJK1"/>
<gene>
    <name evidence="7" type="ORF">N0V83_007768</name>
</gene>
<dbReference type="InterPro" id="IPR007144">
    <property type="entry name" value="SSU_processome_Utp11"/>
</dbReference>
<evidence type="ECO:0000256" key="4">
    <source>
        <dbReference type="ARBA" id="ARBA00022552"/>
    </source>
</evidence>
<dbReference type="Pfam" id="PF03998">
    <property type="entry name" value="Utp11"/>
    <property type="match status" value="1"/>
</dbReference>
<dbReference type="PANTHER" id="PTHR12838">
    <property type="entry name" value="U3 SMALL NUCLEOLAR RNA-ASSOCIATED PROTEIN 11"/>
    <property type="match status" value="1"/>
</dbReference>
<feature type="compositionally biased region" description="Basic and acidic residues" evidence="6">
    <location>
        <begin position="190"/>
        <end position="206"/>
    </location>
</feature>
<keyword evidence="4" id="KW-0698">rRNA processing</keyword>
<evidence type="ECO:0000256" key="3">
    <source>
        <dbReference type="ARBA" id="ARBA00008105"/>
    </source>
</evidence>
<reference evidence="7" key="1">
    <citation type="submission" date="2022-10" db="EMBL/GenBank/DDBJ databases">
        <title>Tapping the CABI collections for fungal endophytes: first genome assemblies for Collariella, Neodidymelliopsis, Ascochyta clinopodiicola, Didymella pomorum, Didymosphaeria variabile, Neocosmospora piperis and Neocucurbitaria cava.</title>
        <authorList>
            <person name="Hill R."/>
        </authorList>
    </citation>
    <scope>NUCLEOTIDE SEQUENCE</scope>
    <source>
        <strain evidence="7">IMI 356814</strain>
    </source>
</reference>
<keyword evidence="5" id="KW-0539">Nucleus</keyword>
<comment type="function">
    <text evidence="1">Involved in nucleolar processing of pre-18S ribosomal RNA.</text>
</comment>
<proteinExistence type="inferred from homology"/>
<feature type="region of interest" description="Disordered" evidence="6">
    <location>
        <begin position="273"/>
        <end position="294"/>
    </location>
</feature>
<evidence type="ECO:0000256" key="6">
    <source>
        <dbReference type="SAM" id="MobiDB-lite"/>
    </source>
</evidence>
<keyword evidence="8" id="KW-1185">Reference proteome</keyword>
<dbReference type="PANTHER" id="PTHR12838:SF0">
    <property type="entry name" value="U3 SMALL NUCLEOLAR RNA-ASSOCIATED PROTEIN 11-RELATED"/>
    <property type="match status" value="1"/>
</dbReference>
<evidence type="ECO:0000313" key="7">
    <source>
        <dbReference type="EMBL" id="KAJ4366133.1"/>
    </source>
</evidence>
<feature type="region of interest" description="Disordered" evidence="6">
    <location>
        <begin position="1"/>
        <end position="43"/>
    </location>
</feature>
<evidence type="ECO:0000256" key="1">
    <source>
        <dbReference type="ARBA" id="ARBA00004099"/>
    </source>
</evidence>
<dbReference type="OrthoDB" id="29058at2759"/>
<name>A0A9W9CJK1_9PLEO</name>
<evidence type="ECO:0000256" key="5">
    <source>
        <dbReference type="ARBA" id="ARBA00023242"/>
    </source>
</evidence>
<feature type="region of interest" description="Disordered" evidence="6">
    <location>
        <begin position="152"/>
        <end position="254"/>
    </location>
</feature>
<evidence type="ECO:0000313" key="8">
    <source>
        <dbReference type="Proteomes" id="UP001140560"/>
    </source>
</evidence>
<protein>
    <recommendedName>
        <fullName evidence="9">U3 small nucleolar RNA-associated protein 11</fullName>
    </recommendedName>
</protein>
<dbReference type="GO" id="GO:0006364">
    <property type="term" value="P:rRNA processing"/>
    <property type="evidence" value="ECO:0007669"/>
    <property type="project" value="UniProtKB-KW"/>
</dbReference>
<feature type="compositionally biased region" description="Basic and acidic residues" evidence="6">
    <location>
        <begin position="224"/>
        <end position="234"/>
    </location>
</feature>
<sequence>MCRRLSESTLSTPEHPTTLTMSSMRNAVQRRNHKERAQPVERQKWGLLEKRKDYKLRAADHREKKAKLKILSQKARDRNPDEFSFKMMSSKVDKQGKKVADRGNEALSVEVVKLLKTQDAGYIRTMLQMARKEREQLEQRLILEEQGEVKAYKDEEKSRRSQHRVFVDNEEEQEEFDPDAWFGHGQEMPGRVDMDPAHVEDLHAESSQDEDEADAPQIRTLSKKQLEAQELARREARKFRKDRGAGTITDSLQKRERELAAADDELEAQRAKMNSTVGGVNKDGVKFKIRERKR</sequence>
<comment type="caution">
    <text evidence="7">The sequence shown here is derived from an EMBL/GenBank/DDBJ whole genome shotgun (WGS) entry which is preliminary data.</text>
</comment>
<comment type="subcellular location">
    <subcellularLocation>
        <location evidence="2">Nucleus</location>
        <location evidence="2">Nucleolus</location>
    </subcellularLocation>
</comment>